<dbReference type="AlphaFoldDB" id="A0A0X8JJV1"/>
<organism evidence="1 2">
    <name type="scientific">Desulfovibrio fairfieldensis</name>
    <dbReference type="NCBI Taxonomy" id="44742"/>
    <lineage>
        <taxon>Bacteria</taxon>
        <taxon>Pseudomonadati</taxon>
        <taxon>Thermodesulfobacteriota</taxon>
        <taxon>Desulfovibrionia</taxon>
        <taxon>Desulfovibrionales</taxon>
        <taxon>Desulfovibrionaceae</taxon>
        <taxon>Desulfovibrio</taxon>
    </lineage>
</organism>
<keyword evidence="2" id="KW-1185">Reference proteome</keyword>
<protein>
    <recommendedName>
        <fullName evidence="3">Pyrimidine dimer DNA glycosylase</fullName>
    </recommendedName>
</protein>
<dbReference type="Gene3D" id="1.10.440.10">
    <property type="entry name" value="T4 endonuclease V"/>
    <property type="match status" value="1"/>
</dbReference>
<dbReference type="RefSeq" id="WP_062252230.1">
    <property type="nucleotide sequence ID" value="NZ_CP014229.1"/>
</dbReference>
<name>A0A0X8JJV1_9BACT</name>
<dbReference type="Pfam" id="PF03013">
    <property type="entry name" value="Pyr_excise"/>
    <property type="match status" value="1"/>
</dbReference>
<dbReference type="InterPro" id="IPR024796">
    <property type="entry name" value="T4_endonuc_V"/>
</dbReference>
<dbReference type="EMBL" id="CP014229">
    <property type="protein sequence ID" value="AMD89922.1"/>
    <property type="molecule type" value="Genomic_DNA"/>
</dbReference>
<evidence type="ECO:0000313" key="2">
    <source>
        <dbReference type="Proteomes" id="UP000069241"/>
    </source>
</evidence>
<dbReference type="KEGG" id="dfi:AXF13_07215"/>
<dbReference type="Proteomes" id="UP000069241">
    <property type="component" value="Chromosome"/>
</dbReference>
<evidence type="ECO:0008006" key="3">
    <source>
        <dbReference type="Google" id="ProtNLM"/>
    </source>
</evidence>
<dbReference type="SUPFAM" id="SSF47077">
    <property type="entry name" value="T4 endonuclease V"/>
    <property type="match status" value="1"/>
</dbReference>
<sequence length="118" mass="13585">MRMWLVPPSHMCRKHLLGEHVELHMLLGTLKKGQSITGFLSGGLVDPCRMYKRHGELVREMERRGYTHNSPLTEEECTEALRDYDCSTAHIDINANALELRRRCRECARLVPPEAVQS</sequence>
<gene>
    <name evidence="1" type="ORF">AXF13_07215</name>
</gene>
<evidence type="ECO:0000313" key="1">
    <source>
        <dbReference type="EMBL" id="AMD89922.1"/>
    </source>
</evidence>
<proteinExistence type="predicted"/>
<accession>A0A0X8JJV1</accession>
<reference evidence="2" key="1">
    <citation type="submission" date="2016-02" db="EMBL/GenBank/DDBJ databases">
        <authorList>
            <person name="Holder M.E."/>
            <person name="Ajami N.J."/>
            <person name="Petrosino J.F."/>
        </authorList>
    </citation>
    <scope>NUCLEOTIDE SEQUENCE [LARGE SCALE GENOMIC DNA]</scope>
    <source>
        <strain evidence="2">CCUG 45958</strain>
    </source>
</reference>
<dbReference type="InterPro" id="IPR004260">
    <property type="entry name" value="Pyr-dimer_DNA_glycosylase"/>
</dbReference>